<dbReference type="AlphaFoldDB" id="A0A543G2T0"/>
<comment type="caution">
    <text evidence="2">The sequence shown here is derived from an EMBL/GenBank/DDBJ whole genome shotgun (WGS) entry which is preliminary data.</text>
</comment>
<feature type="transmembrane region" description="Helical" evidence="1">
    <location>
        <begin position="38"/>
        <end position="55"/>
    </location>
</feature>
<evidence type="ECO:0000313" key="2">
    <source>
        <dbReference type="EMBL" id="TQM40378.1"/>
    </source>
</evidence>
<accession>A0A543G2T0</accession>
<keyword evidence="1" id="KW-0472">Membrane</keyword>
<evidence type="ECO:0008006" key="4">
    <source>
        <dbReference type="Google" id="ProtNLM"/>
    </source>
</evidence>
<name>A0A543G2T0_9FLAO</name>
<gene>
    <name evidence="2" type="ORF">BC670_1261</name>
</gene>
<dbReference type="EMBL" id="VFPJ01000001">
    <property type="protein sequence ID" value="TQM40378.1"/>
    <property type="molecule type" value="Genomic_DNA"/>
</dbReference>
<keyword evidence="1" id="KW-1133">Transmembrane helix</keyword>
<feature type="transmembrane region" description="Helical" evidence="1">
    <location>
        <begin position="87"/>
        <end position="105"/>
    </location>
</feature>
<protein>
    <recommendedName>
        <fullName evidence="4">O-antigen ligase-like membrane protein</fullName>
    </recommendedName>
</protein>
<organism evidence="2 3">
    <name type="scientific">Flavobacterium branchiophilum</name>
    <dbReference type="NCBI Taxonomy" id="55197"/>
    <lineage>
        <taxon>Bacteria</taxon>
        <taxon>Pseudomonadati</taxon>
        <taxon>Bacteroidota</taxon>
        <taxon>Flavobacteriia</taxon>
        <taxon>Flavobacteriales</taxon>
        <taxon>Flavobacteriaceae</taxon>
        <taxon>Flavobacterium</taxon>
    </lineage>
</organism>
<reference evidence="2 3" key="1">
    <citation type="submission" date="2019-06" db="EMBL/GenBank/DDBJ databases">
        <title>Genomic Encyclopedia of Archaeal and Bacterial Type Strains, Phase II (KMG-II): from individual species to whole genera.</title>
        <authorList>
            <person name="Goeker M."/>
        </authorList>
    </citation>
    <scope>NUCLEOTIDE SEQUENCE [LARGE SCALE GENOMIC DNA]</scope>
    <source>
        <strain evidence="2 3">DSM 24789</strain>
    </source>
</reference>
<feature type="transmembrane region" description="Helical" evidence="1">
    <location>
        <begin position="177"/>
        <end position="203"/>
    </location>
</feature>
<feature type="transmembrane region" description="Helical" evidence="1">
    <location>
        <begin position="374"/>
        <end position="392"/>
    </location>
</feature>
<feature type="transmembrane region" description="Helical" evidence="1">
    <location>
        <begin position="321"/>
        <end position="341"/>
    </location>
</feature>
<feature type="transmembrane region" description="Helical" evidence="1">
    <location>
        <begin position="14"/>
        <end position="32"/>
    </location>
</feature>
<evidence type="ECO:0000256" key="1">
    <source>
        <dbReference type="SAM" id="Phobius"/>
    </source>
</evidence>
<proteinExistence type="predicted"/>
<feature type="transmembrane region" description="Helical" evidence="1">
    <location>
        <begin position="62"/>
        <end position="81"/>
    </location>
</feature>
<feature type="transmembrane region" description="Helical" evidence="1">
    <location>
        <begin position="117"/>
        <end position="137"/>
    </location>
</feature>
<sequence>MVVSKKLNYNLKQYLLYSSIFAVFTEAFFFHFIIDLKLLYLIIILNYTLVFLINKTIHINKYFLIVLVSLLIHALIANIIIGIPPNYALAQIIGISIIGVYYYNFIPMFDFIIIKKIYLKMSLWAAIIAYPMYFMGISFNPQGDQRLCSIFTEPAHYAIVVIPACYYYLKIKNYIPFLIIFITLIISSSSLGYLGIALIFILPNISLKRILFLLISIPFILITFVYIYNEYNFFKLRVDDTIESLNAVNTGKFKEYTNLSSYALLSNVFIANQNLQDHPFGSGIGSHVYVHKNVYFHRMSPPKYLYVMKRADTNANDANSLFTRMASEIGYIGIFVVIMFLWHSKKYFLNKKFYLSQGLIIYILLKLFRDGHYFPPEFFFFIWLIYYEVINVRKAQI</sequence>
<dbReference type="Proteomes" id="UP000320773">
    <property type="component" value="Unassembled WGS sequence"/>
</dbReference>
<evidence type="ECO:0000313" key="3">
    <source>
        <dbReference type="Proteomes" id="UP000320773"/>
    </source>
</evidence>
<keyword evidence="1" id="KW-0812">Transmembrane</keyword>
<feature type="transmembrane region" description="Helical" evidence="1">
    <location>
        <begin position="210"/>
        <end position="228"/>
    </location>
</feature>